<protein>
    <submittedName>
        <fullName evidence="1">Uncharacterized protein</fullName>
    </submittedName>
</protein>
<evidence type="ECO:0000313" key="2">
    <source>
        <dbReference type="Proteomes" id="UP001152320"/>
    </source>
</evidence>
<organism evidence="1 2">
    <name type="scientific">Holothuria leucospilota</name>
    <name type="common">Black long sea cucumber</name>
    <name type="synonym">Mertensiothuria leucospilota</name>
    <dbReference type="NCBI Taxonomy" id="206669"/>
    <lineage>
        <taxon>Eukaryota</taxon>
        <taxon>Metazoa</taxon>
        <taxon>Echinodermata</taxon>
        <taxon>Eleutherozoa</taxon>
        <taxon>Echinozoa</taxon>
        <taxon>Holothuroidea</taxon>
        <taxon>Aspidochirotacea</taxon>
        <taxon>Aspidochirotida</taxon>
        <taxon>Holothuriidae</taxon>
        <taxon>Holothuria</taxon>
    </lineage>
</organism>
<dbReference type="EMBL" id="JAIZAY010000004">
    <property type="protein sequence ID" value="KAJ8042883.1"/>
    <property type="molecule type" value="Genomic_DNA"/>
</dbReference>
<accession>A0A9Q1HF78</accession>
<dbReference type="AlphaFoldDB" id="A0A9Q1HF78"/>
<keyword evidence="2" id="KW-1185">Reference proteome</keyword>
<proteinExistence type="predicted"/>
<sequence length="75" mass="8478">MAGPGPLAVRKVLNSSPALANLKKHHRDHSLPSLVETFHVFVLQKEAKMSITRVKFLRASRVCAHEKPIPLSWLW</sequence>
<evidence type="ECO:0000313" key="1">
    <source>
        <dbReference type="EMBL" id="KAJ8042883.1"/>
    </source>
</evidence>
<reference evidence="1" key="1">
    <citation type="submission" date="2021-10" db="EMBL/GenBank/DDBJ databases">
        <title>Tropical sea cucumber genome reveals ecological adaptation and Cuvierian tubules defense mechanism.</title>
        <authorList>
            <person name="Chen T."/>
        </authorList>
    </citation>
    <scope>NUCLEOTIDE SEQUENCE</scope>
    <source>
        <strain evidence="1">Nanhai2018</strain>
        <tissue evidence="1">Muscle</tissue>
    </source>
</reference>
<comment type="caution">
    <text evidence="1">The sequence shown here is derived from an EMBL/GenBank/DDBJ whole genome shotgun (WGS) entry which is preliminary data.</text>
</comment>
<gene>
    <name evidence="1" type="ORF">HOLleu_09759</name>
</gene>
<dbReference type="Proteomes" id="UP001152320">
    <property type="component" value="Chromosome 4"/>
</dbReference>
<name>A0A9Q1HF78_HOLLE</name>